<comment type="caution">
    <text evidence="6">The sequence shown here is derived from an EMBL/GenBank/DDBJ whole genome shotgun (WGS) entry which is preliminary data.</text>
</comment>
<keyword evidence="7" id="KW-1185">Reference proteome</keyword>
<dbReference type="PROSITE" id="PS00036">
    <property type="entry name" value="BZIP_BASIC"/>
    <property type="match status" value="1"/>
</dbReference>
<comment type="subcellular location">
    <subcellularLocation>
        <location evidence="1">Nucleus</location>
    </subcellularLocation>
</comment>
<evidence type="ECO:0000256" key="3">
    <source>
        <dbReference type="SAM" id="Coils"/>
    </source>
</evidence>
<proteinExistence type="predicted"/>
<keyword evidence="2" id="KW-0539">Nucleus</keyword>
<accession>A0ABR0K381</accession>
<dbReference type="Proteomes" id="UP001345013">
    <property type="component" value="Unassembled WGS sequence"/>
</dbReference>
<gene>
    <name evidence="6" type="ORF">LTR24_007996</name>
</gene>
<evidence type="ECO:0000256" key="1">
    <source>
        <dbReference type="ARBA" id="ARBA00004123"/>
    </source>
</evidence>
<dbReference type="Pfam" id="PF00170">
    <property type="entry name" value="bZIP_1"/>
    <property type="match status" value="1"/>
</dbReference>
<dbReference type="InterPro" id="IPR004827">
    <property type="entry name" value="bZIP"/>
</dbReference>
<sequence length="128" mass="14919">MDRRRLAQANRRRKPPARAEELFPRRREQNRQSQRAYRDRKDAHQRQLEGQVAVWKQKHEKLVRSYAKQTEEVSRLKAQLEDLHAQVATLQPGAPEPWAGVDLLQPDLDIAPFYDKNLGAGSRGPFDL</sequence>
<reference evidence="6 7" key="1">
    <citation type="submission" date="2023-08" db="EMBL/GenBank/DDBJ databases">
        <title>Black Yeasts Isolated from many extreme environments.</title>
        <authorList>
            <person name="Coleine C."/>
            <person name="Stajich J.E."/>
            <person name="Selbmann L."/>
        </authorList>
    </citation>
    <scope>NUCLEOTIDE SEQUENCE [LARGE SCALE GENOMIC DNA]</scope>
    <source>
        <strain evidence="6 7">CCFEE 5885</strain>
    </source>
</reference>
<organism evidence="6 7">
    <name type="scientific">Lithohypha guttulata</name>
    <dbReference type="NCBI Taxonomy" id="1690604"/>
    <lineage>
        <taxon>Eukaryota</taxon>
        <taxon>Fungi</taxon>
        <taxon>Dikarya</taxon>
        <taxon>Ascomycota</taxon>
        <taxon>Pezizomycotina</taxon>
        <taxon>Eurotiomycetes</taxon>
        <taxon>Chaetothyriomycetidae</taxon>
        <taxon>Chaetothyriales</taxon>
        <taxon>Trichomeriaceae</taxon>
        <taxon>Lithohypha</taxon>
    </lineage>
</organism>
<feature type="domain" description="BZIP" evidence="5">
    <location>
        <begin position="20"/>
        <end position="83"/>
    </location>
</feature>
<keyword evidence="3" id="KW-0175">Coiled coil</keyword>
<name>A0ABR0K381_9EURO</name>
<dbReference type="Gene3D" id="1.20.5.170">
    <property type="match status" value="1"/>
</dbReference>
<dbReference type="PANTHER" id="PTHR40621">
    <property type="entry name" value="TRANSCRIPTION FACTOR KAPC-RELATED"/>
    <property type="match status" value="1"/>
</dbReference>
<protein>
    <recommendedName>
        <fullName evidence="5">BZIP domain-containing protein</fullName>
    </recommendedName>
</protein>
<dbReference type="PANTHER" id="PTHR40621:SF6">
    <property type="entry name" value="AP-1-LIKE TRANSCRIPTION FACTOR YAP1-RELATED"/>
    <property type="match status" value="1"/>
</dbReference>
<evidence type="ECO:0000259" key="5">
    <source>
        <dbReference type="PROSITE" id="PS50217"/>
    </source>
</evidence>
<evidence type="ECO:0000313" key="7">
    <source>
        <dbReference type="Proteomes" id="UP001345013"/>
    </source>
</evidence>
<dbReference type="SUPFAM" id="SSF57959">
    <property type="entry name" value="Leucine zipper domain"/>
    <property type="match status" value="1"/>
</dbReference>
<evidence type="ECO:0000256" key="2">
    <source>
        <dbReference type="ARBA" id="ARBA00023242"/>
    </source>
</evidence>
<dbReference type="InterPro" id="IPR050936">
    <property type="entry name" value="AP-1-like"/>
</dbReference>
<feature type="compositionally biased region" description="Basic and acidic residues" evidence="4">
    <location>
        <begin position="17"/>
        <end position="47"/>
    </location>
</feature>
<dbReference type="PROSITE" id="PS50217">
    <property type="entry name" value="BZIP"/>
    <property type="match status" value="1"/>
</dbReference>
<dbReference type="SMART" id="SM00338">
    <property type="entry name" value="BRLZ"/>
    <property type="match status" value="1"/>
</dbReference>
<evidence type="ECO:0000313" key="6">
    <source>
        <dbReference type="EMBL" id="KAK5082498.1"/>
    </source>
</evidence>
<dbReference type="EMBL" id="JAVRRG010000129">
    <property type="protein sequence ID" value="KAK5082498.1"/>
    <property type="molecule type" value="Genomic_DNA"/>
</dbReference>
<dbReference type="CDD" id="cd14688">
    <property type="entry name" value="bZIP_YAP"/>
    <property type="match status" value="1"/>
</dbReference>
<dbReference type="InterPro" id="IPR046347">
    <property type="entry name" value="bZIP_sf"/>
</dbReference>
<evidence type="ECO:0000256" key="4">
    <source>
        <dbReference type="SAM" id="MobiDB-lite"/>
    </source>
</evidence>
<feature type="coiled-coil region" evidence="3">
    <location>
        <begin position="59"/>
        <end position="86"/>
    </location>
</feature>
<feature type="region of interest" description="Disordered" evidence="4">
    <location>
        <begin position="1"/>
        <end position="48"/>
    </location>
</feature>